<keyword evidence="13" id="KW-1185">Reference proteome</keyword>
<dbReference type="SUPFAM" id="SSF49899">
    <property type="entry name" value="Concanavalin A-like lectins/glucanases"/>
    <property type="match status" value="1"/>
</dbReference>
<protein>
    <recommendedName>
        <fullName evidence="9">Alpha-L-arabinofuranosidase</fullName>
        <ecNumber evidence="9">3.2.1.55</ecNumber>
    </recommendedName>
</protein>
<dbReference type="OrthoDB" id="157622at2759"/>
<evidence type="ECO:0000256" key="9">
    <source>
        <dbReference type="RuleBase" id="RU367111"/>
    </source>
</evidence>
<dbReference type="SUPFAM" id="SSF110221">
    <property type="entry name" value="AbfB domain"/>
    <property type="match status" value="1"/>
</dbReference>
<keyword evidence="3 9" id="KW-0732">Signal</keyword>
<keyword evidence="9" id="KW-0119">Carbohydrate metabolism</keyword>
<dbReference type="Gene3D" id="2.80.10.50">
    <property type="match status" value="1"/>
</dbReference>
<accession>A0A8T9BW43</accession>
<evidence type="ECO:0000259" key="10">
    <source>
        <dbReference type="Pfam" id="PF05270"/>
    </source>
</evidence>
<feature type="disulfide bond" evidence="8">
    <location>
        <begin position="94"/>
        <end position="99"/>
    </location>
</feature>
<dbReference type="GO" id="GO:0005576">
    <property type="term" value="C:extracellular region"/>
    <property type="evidence" value="ECO:0007669"/>
    <property type="project" value="UniProtKB-SubCell"/>
</dbReference>
<dbReference type="Pfam" id="PF09206">
    <property type="entry name" value="ArabFuran-catal"/>
    <property type="match status" value="1"/>
</dbReference>
<keyword evidence="4 9" id="KW-0378">Hydrolase</keyword>
<organism evidence="12 13">
    <name type="scientific">Lachnellula suecica</name>
    <dbReference type="NCBI Taxonomy" id="602035"/>
    <lineage>
        <taxon>Eukaryota</taxon>
        <taxon>Fungi</taxon>
        <taxon>Dikarya</taxon>
        <taxon>Ascomycota</taxon>
        <taxon>Pezizomycotina</taxon>
        <taxon>Leotiomycetes</taxon>
        <taxon>Helotiales</taxon>
        <taxon>Lachnaceae</taxon>
        <taxon>Lachnellula</taxon>
    </lineage>
</organism>
<dbReference type="InterPro" id="IPR015289">
    <property type="entry name" value="A-L-arabinofuranosidase_B_cat"/>
</dbReference>
<comment type="caution">
    <text evidence="12">The sequence shown here is derived from an EMBL/GenBank/DDBJ whole genome shotgun (WGS) entry which is preliminary data.</text>
</comment>
<gene>
    <name evidence="12" type="primary">abfB_0</name>
    <name evidence="12" type="ORF">LSUE1_G006316</name>
</gene>
<evidence type="ECO:0000256" key="1">
    <source>
        <dbReference type="ARBA" id="ARBA00001462"/>
    </source>
</evidence>
<keyword evidence="6 9" id="KW-0326">Glycosidase</keyword>
<keyword evidence="9" id="KW-0858">Xylan degradation</keyword>
<evidence type="ECO:0000313" key="13">
    <source>
        <dbReference type="Proteomes" id="UP000469558"/>
    </source>
</evidence>
<feature type="domain" description="Alpha-L-arabinofuranosidase B arabinose-binding" evidence="10">
    <location>
        <begin position="374"/>
        <end position="495"/>
    </location>
</feature>
<dbReference type="Gene3D" id="2.60.120.200">
    <property type="match status" value="1"/>
</dbReference>
<comment type="catalytic activity">
    <reaction evidence="1 9">
        <text>Hydrolysis of terminal non-reducing alpha-L-arabinofuranoside residues in alpha-L-arabinosides.</text>
        <dbReference type="EC" id="3.2.1.55"/>
    </reaction>
</comment>
<evidence type="ECO:0000313" key="12">
    <source>
        <dbReference type="EMBL" id="TVY65750.1"/>
    </source>
</evidence>
<name>A0A8T9BW43_9HELO</name>
<dbReference type="GO" id="GO:0046373">
    <property type="term" value="P:L-arabinose metabolic process"/>
    <property type="evidence" value="ECO:0007669"/>
    <property type="project" value="UniProtKB-UniRule"/>
</dbReference>
<comment type="subcellular location">
    <subcellularLocation>
        <location evidence="9">Secreted</location>
    </subcellularLocation>
</comment>
<dbReference type="GO" id="GO:0045490">
    <property type="term" value="P:pectin catabolic process"/>
    <property type="evidence" value="ECO:0007669"/>
    <property type="project" value="TreeGrafter"/>
</dbReference>
<proteinExistence type="inferred from homology"/>
<feature type="domain" description="Alpha-L-arabinofuranosidase B catalytic" evidence="11">
    <location>
        <begin position="33"/>
        <end position="355"/>
    </location>
</feature>
<evidence type="ECO:0000256" key="3">
    <source>
        <dbReference type="ARBA" id="ARBA00022729"/>
    </source>
</evidence>
<dbReference type="PANTHER" id="PTHR39447:SF2">
    <property type="entry name" value="ALPHA-L-ARABINOFURANOSIDASE B"/>
    <property type="match status" value="1"/>
</dbReference>
<keyword evidence="8" id="KW-1015">Disulfide bond</keyword>
<sequence length="499" mass="51262">MFFHLASLVALHLGTTSAAPANEVVAAAAVTGPCDIYAAGNTPCVAAHSTTRALFGAYTGSLYQVRRGSDNATSNITPLSAGGVANAATQDSFCSSTTCVITIIYDQSGKGNHLTQAPPGGAAQGPNVGGLDDLAGATGAPVTLNGQKAYGVFIAPFTGYRNDATNGIATGDNPEGLYSVFDGTHYNGACCFDYGNAETSALDTGAGHMEAIYFGLGTGFNIGSGSGPWILADLENGLYNSANLGVVVNQNEPTINNRFITAVVKGNSGNSWAIKGGNANSGALTTYFAGARPPPPDSSEHYNPMSKEGSIILGIGGDNSNGAQGTFYEGVMTSGYPSDATENAVQANIVAANYAPTYLVSGPSVSIGSTVTFRATTPCCTTDYIWHNGTSIQISTAGTGTDAARWVARAGMAAINCFSFESVDTPGSFIRHSAYQLVLNANDGSLDGQGSTLRSWSYPARNWRHYDFNVFIAANGGHLAADSPSLYNDDASFVIGSGF</sequence>
<dbReference type="EC" id="3.2.1.55" evidence="9"/>
<dbReference type="InterPro" id="IPR038964">
    <property type="entry name" value="ABFB"/>
</dbReference>
<feature type="disulfide bond" evidence="8">
    <location>
        <begin position="190"/>
        <end position="191"/>
    </location>
</feature>
<evidence type="ECO:0000259" key="11">
    <source>
        <dbReference type="Pfam" id="PF09206"/>
    </source>
</evidence>
<evidence type="ECO:0000256" key="6">
    <source>
        <dbReference type="ARBA" id="ARBA00023295"/>
    </source>
</evidence>
<feature type="chain" id="PRO_5035962801" description="Alpha-L-arabinofuranosidase" evidence="9">
    <location>
        <begin position="19"/>
        <end position="499"/>
    </location>
</feature>
<keyword evidence="5" id="KW-0325">Glycoprotein</keyword>
<dbReference type="FunFam" id="2.60.120.200:FF:000131">
    <property type="entry name" value="Probable alpha-L-arabinofuranosidase B"/>
    <property type="match status" value="1"/>
</dbReference>
<feature type="active site" description="Nucleophile" evidence="7">
    <location>
        <position position="235"/>
    </location>
</feature>
<dbReference type="GO" id="GO:0031222">
    <property type="term" value="P:arabinan catabolic process"/>
    <property type="evidence" value="ECO:0007669"/>
    <property type="project" value="UniProtKB-UniRule"/>
</dbReference>
<dbReference type="EMBL" id="QGMK01001614">
    <property type="protein sequence ID" value="TVY65750.1"/>
    <property type="molecule type" value="Genomic_DNA"/>
</dbReference>
<evidence type="ECO:0000256" key="4">
    <source>
        <dbReference type="ARBA" id="ARBA00022801"/>
    </source>
</evidence>
<reference evidence="12 13" key="1">
    <citation type="submission" date="2018-05" db="EMBL/GenBank/DDBJ databases">
        <title>Genome sequencing and assembly of the regulated plant pathogen Lachnellula willkommii and related sister species for the development of diagnostic species identification markers.</title>
        <authorList>
            <person name="Giroux E."/>
            <person name="Bilodeau G."/>
        </authorList>
    </citation>
    <scope>NUCLEOTIDE SEQUENCE [LARGE SCALE GENOMIC DNA]</scope>
    <source>
        <strain evidence="12 13">CBS 268.59</strain>
    </source>
</reference>
<dbReference type="InterPro" id="IPR036195">
    <property type="entry name" value="AbfB_ABD_sf"/>
</dbReference>
<evidence type="ECO:0000256" key="8">
    <source>
        <dbReference type="PIRSR" id="PIRSR638964-3"/>
    </source>
</evidence>
<comment type="pathway">
    <text evidence="9">Glycan metabolism; L-arabinan degradation.</text>
</comment>
<dbReference type="PANTHER" id="PTHR39447">
    <property type="entry name" value="ALPHA-L-ARABINOFURANOSIDASE B"/>
    <property type="match status" value="1"/>
</dbReference>
<feature type="signal peptide" evidence="9">
    <location>
        <begin position="1"/>
        <end position="18"/>
    </location>
</feature>
<keyword evidence="9" id="KW-0964">Secreted</keyword>
<dbReference type="Pfam" id="PF05270">
    <property type="entry name" value="AbfB"/>
    <property type="match status" value="1"/>
</dbReference>
<dbReference type="GO" id="GO:0045493">
    <property type="term" value="P:xylan catabolic process"/>
    <property type="evidence" value="ECO:0007669"/>
    <property type="project" value="UniProtKB-KW"/>
</dbReference>
<feature type="disulfide bond" evidence="8">
    <location>
        <begin position="34"/>
        <end position="44"/>
    </location>
</feature>
<feature type="active site" description="Proton donor" evidence="7">
    <location>
        <position position="318"/>
    </location>
</feature>
<dbReference type="AlphaFoldDB" id="A0A8T9BW43"/>
<dbReference type="InterPro" id="IPR013320">
    <property type="entry name" value="ConA-like_dom_sf"/>
</dbReference>
<dbReference type="InterPro" id="IPR007934">
    <property type="entry name" value="AbfB_ABD"/>
</dbReference>
<dbReference type="Proteomes" id="UP000469558">
    <property type="component" value="Unassembled WGS sequence"/>
</dbReference>
<evidence type="ECO:0000256" key="5">
    <source>
        <dbReference type="ARBA" id="ARBA00023180"/>
    </source>
</evidence>
<comment type="similarity">
    <text evidence="2 9">Belongs to the glycosyl hydrolase 54 family.</text>
</comment>
<keyword evidence="9" id="KW-0624">Polysaccharide degradation</keyword>
<evidence type="ECO:0000256" key="2">
    <source>
        <dbReference type="ARBA" id="ARBA00006963"/>
    </source>
</evidence>
<evidence type="ECO:0000256" key="7">
    <source>
        <dbReference type="PIRSR" id="PIRSR638964-1"/>
    </source>
</evidence>
<dbReference type="GO" id="GO:0046556">
    <property type="term" value="F:alpha-L-arabinofuranosidase activity"/>
    <property type="evidence" value="ECO:0007669"/>
    <property type="project" value="UniProtKB-UniRule"/>
</dbReference>